<dbReference type="Gene3D" id="3.40.30.10">
    <property type="entry name" value="Glutaredoxin"/>
    <property type="match status" value="1"/>
</dbReference>
<dbReference type="InterPro" id="IPR004045">
    <property type="entry name" value="Glutathione_S-Trfase_N"/>
</dbReference>
<dbReference type="GO" id="GO:0005737">
    <property type="term" value="C:cytoplasm"/>
    <property type="evidence" value="ECO:0007669"/>
    <property type="project" value="TreeGrafter"/>
</dbReference>
<dbReference type="EMBL" id="MFSR01000064">
    <property type="protein sequence ID" value="OGI38674.1"/>
    <property type="molecule type" value="Genomic_DNA"/>
</dbReference>
<accession>A0A1F6T0N0</accession>
<dbReference type="Pfam" id="PF13417">
    <property type="entry name" value="GST_N_3"/>
    <property type="match status" value="1"/>
</dbReference>
<dbReference type="InterPro" id="IPR036249">
    <property type="entry name" value="Thioredoxin-like_sf"/>
</dbReference>
<feature type="non-terminal residue" evidence="2">
    <location>
        <position position="188"/>
    </location>
</feature>
<dbReference type="Gene3D" id="1.20.1050.10">
    <property type="match status" value="1"/>
</dbReference>
<gene>
    <name evidence="2" type="ORF">A2V91_02855</name>
</gene>
<dbReference type="PANTHER" id="PTHR43968">
    <property type="match status" value="1"/>
</dbReference>
<reference evidence="2 3" key="1">
    <citation type="journal article" date="2016" name="Nat. Commun.">
        <title>Thousands of microbial genomes shed light on interconnected biogeochemical processes in an aquifer system.</title>
        <authorList>
            <person name="Anantharaman K."/>
            <person name="Brown C.T."/>
            <person name="Hug L.A."/>
            <person name="Sharon I."/>
            <person name="Castelle C.J."/>
            <person name="Probst A.J."/>
            <person name="Thomas B.C."/>
            <person name="Singh A."/>
            <person name="Wilkins M.J."/>
            <person name="Karaoz U."/>
            <person name="Brodie E.L."/>
            <person name="Williams K.H."/>
            <person name="Hubbard S.S."/>
            <person name="Banfield J.F."/>
        </authorList>
    </citation>
    <scope>NUCLEOTIDE SEQUENCE [LARGE SCALE GENOMIC DNA]</scope>
</reference>
<dbReference type="AlphaFoldDB" id="A0A1F6T0N0"/>
<protein>
    <recommendedName>
        <fullName evidence="1">GST N-terminal domain-containing protein</fullName>
    </recommendedName>
</protein>
<dbReference type="InterPro" id="IPR036282">
    <property type="entry name" value="Glutathione-S-Trfase_C_sf"/>
</dbReference>
<dbReference type="InterPro" id="IPR050983">
    <property type="entry name" value="GST_Omega/HSP26"/>
</dbReference>
<evidence type="ECO:0000313" key="3">
    <source>
        <dbReference type="Proteomes" id="UP000179334"/>
    </source>
</evidence>
<proteinExistence type="predicted"/>
<feature type="domain" description="GST N-terminal" evidence="1">
    <location>
        <begin position="1"/>
        <end position="78"/>
    </location>
</feature>
<dbReference type="PROSITE" id="PS50404">
    <property type="entry name" value="GST_NTER"/>
    <property type="match status" value="1"/>
</dbReference>
<comment type="caution">
    <text evidence="2">The sequence shown here is derived from an EMBL/GenBank/DDBJ whole genome shotgun (WGS) entry which is preliminary data.</text>
</comment>
<evidence type="ECO:0000259" key="1">
    <source>
        <dbReference type="PROSITE" id="PS50404"/>
    </source>
</evidence>
<evidence type="ECO:0000313" key="2">
    <source>
        <dbReference type="EMBL" id="OGI38674.1"/>
    </source>
</evidence>
<organism evidence="2 3">
    <name type="scientific">Candidatus Muproteobacteria bacterium RBG_16_64_10</name>
    <dbReference type="NCBI Taxonomy" id="1817757"/>
    <lineage>
        <taxon>Bacteria</taxon>
        <taxon>Pseudomonadati</taxon>
        <taxon>Pseudomonadota</taxon>
        <taxon>Candidatus Muproteobacteria</taxon>
    </lineage>
</organism>
<dbReference type="SUPFAM" id="SSF52833">
    <property type="entry name" value="Thioredoxin-like"/>
    <property type="match status" value="1"/>
</dbReference>
<name>A0A1F6T0N0_9PROT</name>
<sequence>MKLYGSLTSPYVRKCRILIREKALTCEFVQADAWAADSPVPRLNPLGKVPVLEREAGAALYDSPVILEYLDSLKVPALTAPAGEDRWAMLRIEALADGILDATVTRLLESRRPGPQQSPENIKRQEEKIARALAYADSLPQGKSYLMQNRFADGTEARAVGQGWPGDGFTLADLCLGVALEYVDFRYP</sequence>
<dbReference type="Proteomes" id="UP000179334">
    <property type="component" value="Unassembled WGS sequence"/>
</dbReference>
<dbReference type="CDD" id="cd03049">
    <property type="entry name" value="GST_N_3"/>
    <property type="match status" value="1"/>
</dbReference>
<dbReference type="SUPFAM" id="SSF47616">
    <property type="entry name" value="GST C-terminal domain-like"/>
    <property type="match status" value="1"/>
</dbReference>
<dbReference type="PANTHER" id="PTHR43968:SF6">
    <property type="entry name" value="GLUTATHIONE S-TRANSFERASE OMEGA"/>
    <property type="match status" value="1"/>
</dbReference>